<dbReference type="EMBL" id="VCMV01000052">
    <property type="protein sequence ID" value="KAB0264956.1"/>
    <property type="molecule type" value="Genomic_DNA"/>
</dbReference>
<dbReference type="AlphaFoldDB" id="A0A5N3P5F3"/>
<protein>
    <submittedName>
        <fullName evidence="1">Uncharacterized protein</fullName>
    </submittedName>
</protein>
<sequence>MSVRLEDIRIVHRIVGTKHVFTSPDVPELHISHADEAIAYSNIQPALDVLEQVRNRVKARETLQYRIRERSVA</sequence>
<gene>
    <name evidence="1" type="ORF">FEZ63_20695</name>
</gene>
<dbReference type="RefSeq" id="WP_150948059.1">
    <property type="nucleotide sequence ID" value="NZ_VCMV01000052.1"/>
</dbReference>
<proteinExistence type="predicted"/>
<evidence type="ECO:0000313" key="2">
    <source>
        <dbReference type="Proteomes" id="UP000325684"/>
    </source>
</evidence>
<dbReference type="Proteomes" id="UP000325684">
    <property type="component" value="Unassembled WGS sequence"/>
</dbReference>
<organism evidence="1 2">
    <name type="scientific">Microvirga brassicacearum</name>
    <dbReference type="NCBI Taxonomy" id="2580413"/>
    <lineage>
        <taxon>Bacteria</taxon>
        <taxon>Pseudomonadati</taxon>
        <taxon>Pseudomonadota</taxon>
        <taxon>Alphaproteobacteria</taxon>
        <taxon>Hyphomicrobiales</taxon>
        <taxon>Methylobacteriaceae</taxon>
        <taxon>Microvirga</taxon>
    </lineage>
</organism>
<reference evidence="1 2" key="1">
    <citation type="journal article" date="2019" name="Microorganisms">
        <title>Genome Insights into the Novel Species Microvirga brassicacearum, a Rapeseed Endophyte with Biotechnological Potential.</title>
        <authorList>
            <person name="Jimenez-Gomez A."/>
            <person name="Saati-Santamaria Z."/>
            <person name="Igual J.M."/>
            <person name="Rivas R."/>
            <person name="Mateos P.F."/>
            <person name="Garcia-Fraile P."/>
        </authorList>
    </citation>
    <scope>NUCLEOTIDE SEQUENCE [LARGE SCALE GENOMIC DNA]</scope>
    <source>
        <strain evidence="1 2">CDVBN77</strain>
    </source>
</reference>
<name>A0A5N3P5F3_9HYPH</name>
<accession>A0A5N3P5F3</accession>
<dbReference type="OrthoDB" id="9973068at2"/>
<comment type="caution">
    <text evidence="1">The sequence shown here is derived from an EMBL/GenBank/DDBJ whole genome shotgun (WGS) entry which is preliminary data.</text>
</comment>
<keyword evidence="2" id="KW-1185">Reference proteome</keyword>
<evidence type="ECO:0000313" key="1">
    <source>
        <dbReference type="EMBL" id="KAB0264956.1"/>
    </source>
</evidence>